<keyword evidence="2" id="KW-1185">Reference proteome</keyword>
<name>A0A8R1EV78_CAEJA</name>
<evidence type="ECO:0000313" key="1">
    <source>
        <dbReference type="EnsemblMetazoa" id="CJA42816.1"/>
    </source>
</evidence>
<reference evidence="1" key="2">
    <citation type="submission" date="2022-06" db="UniProtKB">
        <authorList>
            <consortium name="EnsemblMetazoa"/>
        </authorList>
    </citation>
    <scope>IDENTIFICATION</scope>
    <source>
        <strain evidence="1">DF5081</strain>
    </source>
</reference>
<reference evidence="2" key="1">
    <citation type="submission" date="2010-08" db="EMBL/GenBank/DDBJ databases">
        <authorList>
            <consortium name="Caenorhabditis japonica Sequencing Consortium"/>
            <person name="Wilson R.K."/>
        </authorList>
    </citation>
    <scope>NUCLEOTIDE SEQUENCE [LARGE SCALE GENOMIC DNA]</scope>
    <source>
        <strain evidence="2">DF5081</strain>
    </source>
</reference>
<proteinExistence type="predicted"/>
<protein>
    <submittedName>
        <fullName evidence="1">Uncharacterized protein</fullName>
    </submittedName>
</protein>
<accession>A0A8R1EV78</accession>
<evidence type="ECO:0000313" key="2">
    <source>
        <dbReference type="Proteomes" id="UP000005237"/>
    </source>
</evidence>
<dbReference type="EnsemblMetazoa" id="CJA42816.1">
    <property type="protein sequence ID" value="CJA42816.1"/>
    <property type="gene ID" value="WBGene00218664"/>
</dbReference>
<organism evidence="1 2">
    <name type="scientific">Caenorhabditis japonica</name>
    <dbReference type="NCBI Taxonomy" id="281687"/>
    <lineage>
        <taxon>Eukaryota</taxon>
        <taxon>Metazoa</taxon>
        <taxon>Ecdysozoa</taxon>
        <taxon>Nematoda</taxon>
        <taxon>Chromadorea</taxon>
        <taxon>Rhabditida</taxon>
        <taxon>Rhabditina</taxon>
        <taxon>Rhabditomorpha</taxon>
        <taxon>Rhabditoidea</taxon>
        <taxon>Rhabditidae</taxon>
        <taxon>Peloderinae</taxon>
        <taxon>Caenorhabditis</taxon>
    </lineage>
</organism>
<sequence length="122" mass="14191">MACLVRKRQRFKKTWLESKKNCKCRRIGKNGKNCHSCAPSVTRFNSITAINIIDPRLRRYKVAVKTMLFADTCPITPFLSPSTYTYQDGNSIIYNTTIWYSVEPNSGNILRFNYTTSNFLKY</sequence>
<dbReference type="Proteomes" id="UP000005237">
    <property type="component" value="Unassembled WGS sequence"/>
</dbReference>
<dbReference type="AlphaFoldDB" id="A0A8R1EV78"/>